<dbReference type="InterPro" id="IPR036779">
    <property type="entry name" value="LysM_dom_sf"/>
</dbReference>
<dbReference type="Gene3D" id="1.25.40.10">
    <property type="entry name" value="Tetratricopeptide repeat domain"/>
    <property type="match status" value="1"/>
</dbReference>
<reference evidence="4" key="1">
    <citation type="submission" date="2016-10" db="EMBL/GenBank/DDBJ databases">
        <authorList>
            <person name="Varghese N."/>
            <person name="Submissions S."/>
        </authorList>
    </citation>
    <scope>NUCLEOTIDE SEQUENCE [LARGE SCALE GENOMIC DNA]</scope>
    <source>
        <strain evidence="4">DSM 45079</strain>
    </source>
</reference>
<dbReference type="PANTHER" id="PTHR34700:SF4">
    <property type="entry name" value="PHAGE-LIKE ELEMENT PBSX PROTEIN XKDP"/>
    <property type="match status" value="1"/>
</dbReference>
<dbReference type="AlphaFoldDB" id="A0A1H2H6M5"/>
<evidence type="ECO:0000313" key="3">
    <source>
        <dbReference type="EMBL" id="SDU27463.1"/>
    </source>
</evidence>
<keyword evidence="2" id="KW-1133">Transmembrane helix</keyword>
<dbReference type="Proteomes" id="UP000182977">
    <property type="component" value="Chromosome I"/>
</dbReference>
<dbReference type="InterPro" id="IPR052196">
    <property type="entry name" value="Bact_Kbp"/>
</dbReference>
<feature type="compositionally biased region" description="Basic and acidic residues" evidence="1">
    <location>
        <begin position="666"/>
        <end position="680"/>
    </location>
</feature>
<keyword evidence="4" id="KW-1185">Reference proteome</keyword>
<dbReference type="OrthoDB" id="3210682at2"/>
<dbReference type="EMBL" id="LT629791">
    <property type="protein sequence ID" value="SDU27463.1"/>
    <property type="molecule type" value="Genomic_DNA"/>
</dbReference>
<keyword evidence="2" id="KW-0472">Membrane</keyword>
<gene>
    <name evidence="3" type="ORF">SAMN04488563_0869</name>
</gene>
<dbReference type="Gene3D" id="3.10.350.10">
    <property type="entry name" value="LysM domain"/>
    <property type="match status" value="1"/>
</dbReference>
<feature type="compositionally biased region" description="Acidic residues" evidence="1">
    <location>
        <begin position="242"/>
        <end position="251"/>
    </location>
</feature>
<keyword evidence="2" id="KW-0812">Transmembrane</keyword>
<feature type="transmembrane region" description="Helical" evidence="2">
    <location>
        <begin position="61"/>
        <end position="85"/>
    </location>
</feature>
<feature type="region of interest" description="Disordered" evidence="1">
    <location>
        <begin position="962"/>
        <end position="983"/>
    </location>
</feature>
<dbReference type="InterPro" id="IPR018392">
    <property type="entry name" value="LysM"/>
</dbReference>
<dbReference type="PANTHER" id="PTHR34700">
    <property type="entry name" value="POTASSIUM BINDING PROTEIN KBP"/>
    <property type="match status" value="1"/>
</dbReference>
<dbReference type="STRING" id="419479.SAMN04488563_0869"/>
<evidence type="ECO:0000313" key="4">
    <source>
        <dbReference type="Proteomes" id="UP000182977"/>
    </source>
</evidence>
<feature type="region of interest" description="Disordered" evidence="1">
    <location>
        <begin position="615"/>
        <end position="716"/>
    </location>
</feature>
<evidence type="ECO:0000256" key="1">
    <source>
        <dbReference type="SAM" id="MobiDB-lite"/>
    </source>
</evidence>
<feature type="region of interest" description="Disordered" evidence="1">
    <location>
        <begin position="215"/>
        <end position="253"/>
    </location>
</feature>
<name>A0A1H2H6M5_9ACTN</name>
<proteinExistence type="predicted"/>
<organism evidence="3 4">
    <name type="scientific">Jiangella alkaliphila</name>
    <dbReference type="NCBI Taxonomy" id="419479"/>
    <lineage>
        <taxon>Bacteria</taxon>
        <taxon>Bacillati</taxon>
        <taxon>Actinomycetota</taxon>
        <taxon>Actinomycetes</taxon>
        <taxon>Jiangellales</taxon>
        <taxon>Jiangellaceae</taxon>
        <taxon>Jiangella</taxon>
    </lineage>
</organism>
<feature type="compositionally biased region" description="Low complexity" evidence="1">
    <location>
        <begin position="964"/>
        <end position="983"/>
    </location>
</feature>
<dbReference type="RefSeq" id="WP_157524190.1">
    <property type="nucleotide sequence ID" value="NZ_LBMC01000053.1"/>
</dbReference>
<dbReference type="CDD" id="cd00118">
    <property type="entry name" value="LysM"/>
    <property type="match status" value="1"/>
</dbReference>
<sequence length="983" mass="102676">MIASSTPRAVTRGLAALLGLAALMLGVPVVLWAAGGSPLPGEWPSFADVRAAAVSPDDGSLFLAVLIVAGWLGWGTFILSLLVEVPAVLRGRPARRLPGLGAQQRLVAGLVAAAAAVGAGGHVASADSASPGPWEPAPPVTTDLLDAHQRAGTHVVVDGDTLWDIAGARLDDPRRYPEIVAASSATVQPGGRRLTDPDVIVPGWTLTLPAAGERVRDLPDTGRPMFAEVDGAGDDTDRVADDDSESGADDGELVRTAGGVGAVLAAALVGLLATRRARVQRRRRPGERLDAGSEGDQHAETELRQAADPVAVEVVDRVLRGLAARLARAERGLPPLRAVRLTKRTLELYLAAPAELPPPFAGTAHGGVWTVPLDEAVETVADVPAPYPSLVTLGHDHDEALVLLDLEQVGTLVVDGRPELVRSALTAVAVELATSAWADDLRVTLVGAAALADLDLIDTGRVRHVTEVEQLLDELTVRVADDRLLLATAGVSGLGAARVTQVADAAWTPEIVVIAEPLPAAQWNRLEALIVTAPRVAVAAVVGSGEPSGSPSRGHRLRGRVPHSGGGTWVLRLDGPPSRPVAVLDPLGVPIRPQLLDEQTRGRFVRLLRLAAGSEDADVEAADGPAGHEGRRAGGSVGDGPTRDRQPDGALARSGDVGADLAANGRGRDAPARGRVDDRGSANGGSRRRGSAVGDPTRRQLTDGSSVVNGTVGRRSARGVASGRRVLPRLLMLGAVEVQHAAELGEQTKLGQLTELAMFIAVNPGCDSNAIDEAIWPGSAVTKTTRGTAISKLRRWLGTDAAGSSLLPRTDSGYTLYPGVRSDWDDWCDLLPDGPARASTADLRAALELVRGRPFSGRGRRRYDWADHLAQEMIATIVDGCHELALRALVDGDPWEALRTSLLGLSVEPGVELLWRDRLKAEAALADRGRLLNSIGKLRAIAAELGGGLEAETEKLIEQLWSLPEPAAGAGDPPGRPRSPAGR</sequence>
<protein>
    <submittedName>
        <fullName evidence="3">Nucleoid-associated protein YgaU, contains BON and LysM domains</fullName>
    </submittedName>
</protein>
<evidence type="ECO:0000256" key="2">
    <source>
        <dbReference type="SAM" id="Phobius"/>
    </source>
</evidence>
<accession>A0A1H2H6M5</accession>
<feature type="region of interest" description="Disordered" evidence="1">
    <location>
        <begin position="280"/>
        <end position="305"/>
    </location>
</feature>
<feature type="transmembrane region" description="Helical" evidence="2">
    <location>
        <begin position="106"/>
        <end position="124"/>
    </location>
</feature>
<dbReference type="InterPro" id="IPR011990">
    <property type="entry name" value="TPR-like_helical_dom_sf"/>
</dbReference>
<feature type="compositionally biased region" description="Basic and acidic residues" evidence="1">
    <location>
        <begin position="286"/>
        <end position="305"/>
    </location>
</feature>